<evidence type="ECO:0000259" key="9">
    <source>
        <dbReference type="Pfam" id="PF16916"/>
    </source>
</evidence>
<dbReference type="InterPro" id="IPR036837">
    <property type="entry name" value="Cation_efflux_CTD_sf"/>
</dbReference>
<dbReference type="SUPFAM" id="SSF160240">
    <property type="entry name" value="Cation efflux protein cytoplasmic domain-like"/>
    <property type="match status" value="1"/>
</dbReference>
<dbReference type="Gene3D" id="1.20.1510.10">
    <property type="entry name" value="Cation efflux protein transmembrane domain"/>
    <property type="match status" value="1"/>
</dbReference>
<name>A0A1X3DKY4_9NEIS</name>
<evidence type="ECO:0000313" key="10">
    <source>
        <dbReference type="EMBL" id="OSI24675.1"/>
    </source>
</evidence>
<keyword evidence="6 7" id="KW-0472">Membrane</keyword>
<feature type="domain" description="Cation efflux protein transmembrane" evidence="8">
    <location>
        <begin position="21"/>
        <end position="212"/>
    </location>
</feature>
<keyword evidence="5 7" id="KW-1133">Transmembrane helix</keyword>
<feature type="transmembrane region" description="Helical" evidence="7">
    <location>
        <begin position="160"/>
        <end position="181"/>
    </location>
</feature>
<evidence type="ECO:0000256" key="1">
    <source>
        <dbReference type="ARBA" id="ARBA00004141"/>
    </source>
</evidence>
<proteinExistence type="predicted"/>
<dbReference type="GO" id="GO:0015341">
    <property type="term" value="F:zinc efflux antiporter activity"/>
    <property type="evidence" value="ECO:0007669"/>
    <property type="project" value="TreeGrafter"/>
</dbReference>
<evidence type="ECO:0000259" key="8">
    <source>
        <dbReference type="Pfam" id="PF01545"/>
    </source>
</evidence>
<dbReference type="EMBL" id="MTAC01000001">
    <property type="protein sequence ID" value="OSI37096.1"/>
    <property type="molecule type" value="Genomic_DNA"/>
</dbReference>
<protein>
    <submittedName>
        <fullName evidence="10">Uncharacterized protein</fullName>
    </submittedName>
</protein>
<feature type="domain" description="Cation efflux protein cytoplasmic" evidence="9">
    <location>
        <begin position="217"/>
        <end position="292"/>
    </location>
</feature>
<dbReference type="PANTHER" id="PTHR43840:SF41">
    <property type="entry name" value="CATION-EFFLUX PUMP FIEF"/>
    <property type="match status" value="1"/>
</dbReference>
<dbReference type="InterPro" id="IPR058533">
    <property type="entry name" value="Cation_efflux_TM"/>
</dbReference>
<dbReference type="RefSeq" id="WP_085358107.1">
    <property type="nucleotide sequence ID" value="NZ_CP091509.1"/>
</dbReference>
<dbReference type="Proteomes" id="UP000193346">
    <property type="component" value="Unassembled WGS sequence"/>
</dbReference>
<organism evidence="10 12">
    <name type="scientific">Neisseria dumasiana</name>
    <dbReference type="NCBI Taxonomy" id="1931275"/>
    <lineage>
        <taxon>Bacteria</taxon>
        <taxon>Pseudomonadati</taxon>
        <taxon>Pseudomonadota</taxon>
        <taxon>Betaproteobacteria</taxon>
        <taxon>Neisseriales</taxon>
        <taxon>Neisseriaceae</taxon>
        <taxon>Neisseria</taxon>
    </lineage>
</organism>
<evidence type="ECO:0000313" key="13">
    <source>
        <dbReference type="Proteomes" id="UP000193346"/>
    </source>
</evidence>
<gene>
    <name evidence="10" type="ORF">BV912_02150</name>
    <name evidence="11" type="ORF">BV913_00225</name>
</gene>
<dbReference type="PANTHER" id="PTHR43840">
    <property type="entry name" value="MITOCHONDRIAL METAL TRANSPORTER 1-RELATED"/>
    <property type="match status" value="1"/>
</dbReference>
<feature type="transmembrane region" description="Helical" evidence="7">
    <location>
        <begin position="45"/>
        <end position="66"/>
    </location>
</feature>
<dbReference type="EMBL" id="MTAB01000003">
    <property type="protein sequence ID" value="OSI24675.1"/>
    <property type="molecule type" value="Genomic_DNA"/>
</dbReference>
<feature type="transmembrane region" description="Helical" evidence="7">
    <location>
        <begin position="87"/>
        <end position="108"/>
    </location>
</feature>
<reference evidence="12" key="1">
    <citation type="submission" date="2017-01" db="EMBL/GenBank/DDBJ databases">
        <authorList>
            <person name="Mah S.A."/>
            <person name="Swanson W.J."/>
            <person name="Moy G.W."/>
            <person name="Vacquier V.D."/>
        </authorList>
    </citation>
    <scope>NUCLEOTIDE SEQUENCE [LARGE SCALE GENOMIC DNA]</scope>
    <source>
        <strain evidence="12">124861</strain>
    </source>
</reference>
<reference evidence="10 13" key="2">
    <citation type="submission" date="2017-01" db="EMBL/GenBank/DDBJ databases">
        <authorList>
            <person name="Wolfgang W.J."/>
            <person name="Cole J."/>
            <person name="Wroblewski D."/>
            <person name="Mcginnis J."/>
            <person name="Musser K.A."/>
        </authorList>
    </citation>
    <scope>NUCLEOTIDE SEQUENCE</scope>
    <source>
        <strain evidence="10">124861</strain>
        <strain evidence="11 13">93087</strain>
    </source>
</reference>
<dbReference type="Pfam" id="PF01545">
    <property type="entry name" value="Cation_efflux"/>
    <property type="match status" value="1"/>
</dbReference>
<dbReference type="InterPro" id="IPR027469">
    <property type="entry name" value="Cation_efflux_TMD_sf"/>
</dbReference>
<dbReference type="GO" id="GO:0006882">
    <property type="term" value="P:intracellular zinc ion homeostasis"/>
    <property type="evidence" value="ECO:0007669"/>
    <property type="project" value="TreeGrafter"/>
</dbReference>
<evidence type="ECO:0000313" key="12">
    <source>
        <dbReference type="Proteomes" id="UP000193303"/>
    </source>
</evidence>
<dbReference type="STRING" id="1931275.BV914_02680"/>
<dbReference type="GO" id="GO:0015093">
    <property type="term" value="F:ferrous iron transmembrane transporter activity"/>
    <property type="evidence" value="ECO:0007669"/>
    <property type="project" value="TreeGrafter"/>
</dbReference>
<dbReference type="NCBIfam" id="TIGR01297">
    <property type="entry name" value="CDF"/>
    <property type="match status" value="1"/>
</dbReference>
<dbReference type="OrthoDB" id="9806522at2"/>
<dbReference type="InterPro" id="IPR027470">
    <property type="entry name" value="Cation_efflux_CTD"/>
</dbReference>
<keyword evidence="3" id="KW-1003">Cell membrane</keyword>
<dbReference type="InterPro" id="IPR002524">
    <property type="entry name" value="Cation_efflux"/>
</dbReference>
<evidence type="ECO:0000256" key="7">
    <source>
        <dbReference type="SAM" id="Phobius"/>
    </source>
</evidence>
<keyword evidence="2" id="KW-0813">Transport</keyword>
<keyword evidence="4 7" id="KW-0812">Transmembrane</keyword>
<accession>A0A1X3DKY4</accession>
<dbReference type="SUPFAM" id="SSF161111">
    <property type="entry name" value="Cation efflux protein transmembrane domain-like"/>
    <property type="match status" value="1"/>
</dbReference>
<evidence type="ECO:0000256" key="3">
    <source>
        <dbReference type="ARBA" id="ARBA00022475"/>
    </source>
</evidence>
<comment type="caution">
    <text evidence="10">The sequence shown here is derived from an EMBL/GenBank/DDBJ whole genome shotgun (WGS) entry which is preliminary data.</text>
</comment>
<dbReference type="InterPro" id="IPR050291">
    <property type="entry name" value="CDF_Transporter"/>
</dbReference>
<keyword evidence="13" id="KW-1185">Reference proteome</keyword>
<evidence type="ECO:0000256" key="4">
    <source>
        <dbReference type="ARBA" id="ARBA00022692"/>
    </source>
</evidence>
<evidence type="ECO:0000313" key="11">
    <source>
        <dbReference type="EMBL" id="OSI37096.1"/>
    </source>
</evidence>
<dbReference type="GO" id="GO:0005886">
    <property type="term" value="C:plasma membrane"/>
    <property type="evidence" value="ECO:0007669"/>
    <property type="project" value="TreeGrafter"/>
</dbReference>
<dbReference type="Pfam" id="PF16916">
    <property type="entry name" value="ZT_dimer"/>
    <property type="match status" value="1"/>
</dbReference>
<dbReference type="Proteomes" id="UP000193303">
    <property type="component" value="Unassembled WGS sequence"/>
</dbReference>
<dbReference type="FunFam" id="1.20.1510.10:FF:000001">
    <property type="entry name" value="Ferrous-iron efflux pump FieF"/>
    <property type="match status" value="1"/>
</dbReference>
<dbReference type="GO" id="GO:0015086">
    <property type="term" value="F:cadmium ion transmembrane transporter activity"/>
    <property type="evidence" value="ECO:0007669"/>
    <property type="project" value="TreeGrafter"/>
</dbReference>
<evidence type="ECO:0000256" key="5">
    <source>
        <dbReference type="ARBA" id="ARBA00022989"/>
    </source>
</evidence>
<feature type="transmembrane region" description="Helical" evidence="7">
    <location>
        <begin position="20"/>
        <end position="39"/>
    </location>
</feature>
<evidence type="ECO:0000256" key="6">
    <source>
        <dbReference type="ARBA" id="ARBA00023136"/>
    </source>
</evidence>
<feature type="transmembrane region" description="Helical" evidence="7">
    <location>
        <begin position="120"/>
        <end position="140"/>
    </location>
</feature>
<comment type="subcellular location">
    <subcellularLocation>
        <location evidence="1">Membrane</location>
        <topology evidence="1">Multi-pass membrane protein</topology>
    </subcellularLocation>
</comment>
<dbReference type="AlphaFoldDB" id="A0A1X3DKY4"/>
<evidence type="ECO:0000256" key="2">
    <source>
        <dbReference type="ARBA" id="ARBA00022448"/>
    </source>
</evidence>
<dbReference type="Gene3D" id="3.30.70.1350">
    <property type="entry name" value="Cation efflux protein, cytoplasmic domain"/>
    <property type="match status" value="1"/>
</dbReference>
<sequence>MKPAAAPSADRERLLKSATYASTATALVLVLLKASAWLLSGSVSILAGFTDSLTDLLASVLNLFAVRLALRPADEKHTFGHGKAEGLSALAQAAFIGGSAVFLLLNALNRLMNPEPLQHTAWGIAVMVVSLVLTSALVLFQRYVLRRQASQAIAADRLHYVTDLLSNAVVLAGLVLAAYGWYAADGWPALLLSLWILKSAFDIGREAVNTLMDHSLSAQEVQAVRSAVLSVPEIQGVHDLKTRRSGGMVFVQLHIDLDAHMTLSASHDIAKAAAAKVKALFAEADVLVHTDPV</sequence>